<dbReference type="PROSITE" id="PS51257">
    <property type="entry name" value="PROKAR_LIPOPROTEIN"/>
    <property type="match status" value="1"/>
</dbReference>
<sequence>MDRIQAGRAATAVAVVLACLAAGGCGGSGDAGAPQSTSATSSAAPQTPIEDPRGNQGNEFTADPAVVGAHPIPFRSWTRLADNKIAVNFETGSPECYGVDATVTETASTVTVELRSGSRAEAVGRMCTMIAVFGTLEVPLKEPLGNRTVLSAA</sequence>
<evidence type="ECO:0008006" key="5">
    <source>
        <dbReference type="Google" id="ProtNLM"/>
    </source>
</evidence>
<name>A0A7X6L0F4_9NOCA</name>
<dbReference type="EMBL" id="JAAXOS010000002">
    <property type="protein sequence ID" value="NKY25575.1"/>
    <property type="molecule type" value="Genomic_DNA"/>
</dbReference>
<feature type="signal peptide" evidence="2">
    <location>
        <begin position="1"/>
        <end position="21"/>
    </location>
</feature>
<keyword evidence="4" id="KW-1185">Reference proteome</keyword>
<dbReference type="RefSeq" id="WP_062977307.1">
    <property type="nucleotide sequence ID" value="NZ_JAAXOS010000002.1"/>
</dbReference>
<accession>A0A7X6L0F4</accession>
<keyword evidence="2" id="KW-0732">Signal</keyword>
<dbReference type="AlphaFoldDB" id="A0A7X6L0F4"/>
<comment type="caution">
    <text evidence="3">The sequence shown here is derived from an EMBL/GenBank/DDBJ whole genome shotgun (WGS) entry which is preliminary data.</text>
</comment>
<feature type="region of interest" description="Disordered" evidence="1">
    <location>
        <begin position="30"/>
        <end position="65"/>
    </location>
</feature>
<organism evidence="3 4">
    <name type="scientific">Nocardia gamkensis</name>
    <dbReference type="NCBI Taxonomy" id="352869"/>
    <lineage>
        <taxon>Bacteria</taxon>
        <taxon>Bacillati</taxon>
        <taxon>Actinomycetota</taxon>
        <taxon>Actinomycetes</taxon>
        <taxon>Mycobacteriales</taxon>
        <taxon>Nocardiaceae</taxon>
        <taxon>Nocardia</taxon>
    </lineage>
</organism>
<gene>
    <name evidence="3" type="ORF">HGB38_04910</name>
</gene>
<dbReference type="Proteomes" id="UP000540698">
    <property type="component" value="Unassembled WGS sequence"/>
</dbReference>
<proteinExistence type="predicted"/>
<evidence type="ECO:0000313" key="4">
    <source>
        <dbReference type="Proteomes" id="UP000540698"/>
    </source>
</evidence>
<feature type="chain" id="PRO_5038578497" description="Large secreted protein" evidence="2">
    <location>
        <begin position="22"/>
        <end position="153"/>
    </location>
</feature>
<evidence type="ECO:0000256" key="2">
    <source>
        <dbReference type="SAM" id="SignalP"/>
    </source>
</evidence>
<evidence type="ECO:0000313" key="3">
    <source>
        <dbReference type="EMBL" id="NKY25575.1"/>
    </source>
</evidence>
<evidence type="ECO:0000256" key="1">
    <source>
        <dbReference type="SAM" id="MobiDB-lite"/>
    </source>
</evidence>
<feature type="compositionally biased region" description="Low complexity" evidence="1">
    <location>
        <begin position="31"/>
        <end position="48"/>
    </location>
</feature>
<protein>
    <recommendedName>
        <fullName evidence="5">Large secreted protein</fullName>
    </recommendedName>
</protein>
<reference evidence="3 4" key="1">
    <citation type="submission" date="2020-04" db="EMBL/GenBank/DDBJ databases">
        <title>MicrobeNet Type strains.</title>
        <authorList>
            <person name="Nicholson A.C."/>
        </authorList>
    </citation>
    <scope>NUCLEOTIDE SEQUENCE [LARGE SCALE GENOMIC DNA]</scope>
    <source>
        <strain evidence="3 4">DSM 44956</strain>
    </source>
</reference>